<dbReference type="InterPro" id="IPR036397">
    <property type="entry name" value="RNaseH_sf"/>
</dbReference>
<name>A0A7J9DK53_9ROSI</name>
<dbReference type="PANTHER" id="PTHR47723:SF19">
    <property type="entry name" value="POLYNUCLEOTIDYL TRANSFERASE, RIBONUCLEASE H-LIKE SUPERFAMILY PROTEIN"/>
    <property type="match status" value="1"/>
</dbReference>
<dbReference type="InterPro" id="IPR002156">
    <property type="entry name" value="RNaseH_domain"/>
</dbReference>
<feature type="domain" description="RNase H type-1" evidence="1">
    <location>
        <begin position="12"/>
        <end position="96"/>
    </location>
</feature>
<dbReference type="Proteomes" id="UP000593568">
    <property type="component" value="Unassembled WGS sequence"/>
</dbReference>
<protein>
    <recommendedName>
        <fullName evidence="1">RNase H type-1 domain-containing protein</fullName>
    </recommendedName>
</protein>
<sequence length="130" mass="14795">MGSGITLHSNILDEGLAEATTCYQGLLFAKKTGFVKVEVEGDARVIIEKINQEENGRVDLDSVIADIKAFERFFHQISFKHVRREANRVAHFIAREGYSRSENTFWMEDILEVAKELVVTEETSNIFVND</sequence>
<dbReference type="EMBL" id="JABEZW010000003">
    <property type="protein sequence ID" value="MBA0760944.1"/>
    <property type="molecule type" value="Genomic_DNA"/>
</dbReference>
<dbReference type="Pfam" id="PF13456">
    <property type="entry name" value="RVT_3"/>
    <property type="match status" value="1"/>
</dbReference>
<dbReference type="InterPro" id="IPR012337">
    <property type="entry name" value="RNaseH-like_sf"/>
</dbReference>
<evidence type="ECO:0000313" key="3">
    <source>
        <dbReference type="Proteomes" id="UP000593568"/>
    </source>
</evidence>
<evidence type="ECO:0000259" key="1">
    <source>
        <dbReference type="Pfam" id="PF13456"/>
    </source>
</evidence>
<comment type="caution">
    <text evidence="2">The sequence shown here is derived from an EMBL/GenBank/DDBJ whole genome shotgun (WGS) entry which is preliminary data.</text>
</comment>
<dbReference type="Gene3D" id="3.30.420.10">
    <property type="entry name" value="Ribonuclease H-like superfamily/Ribonuclease H"/>
    <property type="match status" value="1"/>
</dbReference>
<dbReference type="InterPro" id="IPR044730">
    <property type="entry name" value="RNase_H-like_dom_plant"/>
</dbReference>
<proteinExistence type="predicted"/>
<accession>A0A7J9DK53</accession>
<dbReference type="AlphaFoldDB" id="A0A7J9DK53"/>
<keyword evidence="3" id="KW-1185">Reference proteome</keyword>
<organism evidence="2 3">
    <name type="scientific">Gossypium trilobum</name>
    <dbReference type="NCBI Taxonomy" id="34281"/>
    <lineage>
        <taxon>Eukaryota</taxon>
        <taxon>Viridiplantae</taxon>
        <taxon>Streptophyta</taxon>
        <taxon>Embryophyta</taxon>
        <taxon>Tracheophyta</taxon>
        <taxon>Spermatophyta</taxon>
        <taxon>Magnoliopsida</taxon>
        <taxon>eudicotyledons</taxon>
        <taxon>Gunneridae</taxon>
        <taxon>Pentapetalae</taxon>
        <taxon>rosids</taxon>
        <taxon>malvids</taxon>
        <taxon>Malvales</taxon>
        <taxon>Malvaceae</taxon>
        <taxon>Malvoideae</taxon>
        <taxon>Gossypium</taxon>
    </lineage>
</organism>
<gene>
    <name evidence="2" type="ORF">Gotri_023656</name>
</gene>
<dbReference type="CDD" id="cd06222">
    <property type="entry name" value="RNase_H_like"/>
    <property type="match status" value="1"/>
</dbReference>
<dbReference type="GO" id="GO:0004523">
    <property type="term" value="F:RNA-DNA hybrid ribonuclease activity"/>
    <property type="evidence" value="ECO:0007669"/>
    <property type="project" value="InterPro"/>
</dbReference>
<dbReference type="PANTHER" id="PTHR47723">
    <property type="entry name" value="OS05G0353850 PROTEIN"/>
    <property type="match status" value="1"/>
</dbReference>
<reference evidence="2 3" key="1">
    <citation type="journal article" date="2019" name="Genome Biol. Evol.">
        <title>Insights into the evolution of the New World diploid cottons (Gossypium, subgenus Houzingenia) based on genome sequencing.</title>
        <authorList>
            <person name="Grover C.E."/>
            <person name="Arick M.A. 2nd"/>
            <person name="Thrash A."/>
            <person name="Conover J.L."/>
            <person name="Sanders W.S."/>
            <person name="Peterson D.G."/>
            <person name="Frelichowski J.E."/>
            <person name="Scheffler J.A."/>
            <person name="Scheffler B.E."/>
            <person name="Wendel J.F."/>
        </authorList>
    </citation>
    <scope>NUCLEOTIDE SEQUENCE [LARGE SCALE GENOMIC DNA]</scope>
    <source>
        <strain evidence="2">8</strain>
        <tissue evidence="2">Leaf</tissue>
    </source>
</reference>
<dbReference type="SUPFAM" id="SSF53098">
    <property type="entry name" value="Ribonuclease H-like"/>
    <property type="match status" value="1"/>
</dbReference>
<dbReference type="GO" id="GO:0003676">
    <property type="term" value="F:nucleic acid binding"/>
    <property type="evidence" value="ECO:0007669"/>
    <property type="project" value="InterPro"/>
</dbReference>
<dbReference type="InterPro" id="IPR053151">
    <property type="entry name" value="RNase_H-like"/>
</dbReference>
<evidence type="ECO:0000313" key="2">
    <source>
        <dbReference type="EMBL" id="MBA0760944.1"/>
    </source>
</evidence>